<dbReference type="EMBL" id="BRYB01006462">
    <property type="protein sequence ID" value="GMI58203.1"/>
    <property type="molecule type" value="Genomic_DNA"/>
</dbReference>
<keyword evidence="3" id="KW-0677">Repeat</keyword>
<feature type="domain" description="EF-hand" evidence="7">
    <location>
        <begin position="1255"/>
        <end position="1290"/>
    </location>
</feature>
<dbReference type="PANTHER" id="PTHR13720:SF33">
    <property type="entry name" value="HELP DOMAIN-CONTAINING PROTEIN"/>
    <property type="match status" value="1"/>
</dbReference>
<dbReference type="InterPro" id="IPR055439">
    <property type="entry name" value="Beta-prop_EML_1st"/>
</dbReference>
<sequence>GLYDALIKVVDLLQKLDNLKDMKASLNNDFSRYKRALGSIYSDLPDGEALSEEMHALQLFLGNPAHPKQLIFYTLRDAVKRINGHEEVLCEMIEQCASFLDEENYVTPEEKYRLIRAIPHLMLLADGVAEVPKSFNVFKNKLVNVSRLQKIFKQYPYVPVIGDMSITLTVILSRAPHYEDEKEHYWGYANVSDKSLAERYSLSAKWQGFREAHLDWMANFTSATSILKRSEFSKDPLHAMFCKDVKEIVLGGFMLVRDMSCAVTENSVWKFTHPVNDDSLGAKNIDVNTCGEYERVVRYNYTKAELSVLVDTISMIKSIAGQLQQHEAMLAPPLRLTIHNDLQKLVQEDMLPILNRADKKKRAVMTTLLQIRNIAADFKPGSRQDDYRNYKKGQSVNLSARCVGASPTQLHLMRTMVRALYDEKSDARASAGFFSKRDLDNSEAATMESFYKTSLYFPYLLAFTHTVAELGDLGDLWYREFYLEVTRQIQFPIAMSLPWILTEHVINNVTADTPLIEDLAYTMDVYNDAAHRALYHFGNQYLYDEIQAEVNLAFDQLVFAISDETYTYHKDLAASSCLPVEYKTKLEALKKGELYLTKRIRRHEIPVKQRHLQLLGRSVDLNTLVSQNTSNKLYSDIEATVKRYEASDLSHICEFTSTIEVLRKTHMYMRKSGIALDDFDAMFDVVNESIGATSVSGRIAIHTLRSLVTDLFPNYSYNIYTRRYVRCAVEFRPTARGNPRAATGNMGYGSMCRSAYENINRGPRGYVGSAHLMAAIDVLGKASLPLLIEECLNNLEERLVDVGAYLTAMKEGLPPCKLPKYMFRTGGCYGFFEGKLKPFLSYDDLKPEVFQNFREVGNTLFFLRDLSDLIDLIDSHTFVGAAAFVGVDMPKSKVDSSAGRGSSHSVYSAVDANSALNKLISGNDAAGALSDSNNLYTKDTNGVRSTFKTALAHVRQTMQQIGIMDDWSSRPTTSGAIEVENPNDFYRLFSALNFLFCMHEEGGDDDENYLTDEEEFGHGFALAGLLMIHNLRQRNTFELLDFSYHVLNVQKHEMCSMENEKMMIGQVDADMQAQTNLFVVQANRQRDVHFKIFSLLEAHDPMGGGEVSVTTFHPPSSDKDLKSIPAGALKISSQMKILEQKAHSLSLTENEIAPPPPAPPPRLAVYHASAYPFINLPFAAIESLWEAFNDVADGFGITLFEFQEICAELTGELGVNRPKMDDKAAAIFTVLDTDNNGLIDAIEFLSACCVSSGLANRDTLEFVFKCYDFDGSQELTIDEVTLAMKSTLTGLCKLSSTPAPREEDLEVQAMDAFVRSGRSEGGKITLLDIIKYCTENPECRSWMEYYDDPHEMELNKQEVLAAEIDYSAESQFPPPPPEVTAAADCDKFAFANGAALEAQLDSPWVSTIQSLVPTQYVNERVPASAPDSMLKLEWVHGYRSEDCRNNVRYSSDGSICYHAARIGIVYNSIDHTQRYCLDHTEDIISFAMHPDGTTVATGEVGANPKVIVWDTSTTQSLATLRGFHTGSITQLAFSASGARLATVGMAEKEGGDNTIAVYDWKTGKKVFSSRISPQKCLDVCFGVGDVVAACGVNHIFFWAKEGAYYTKKRGLFGKKGKLQPQLCIVACGNKMVSGTASGSLYVWAGRNCVKTIKAHHGSINALYYSDKGIVSGGKDMKVRMWTQSLEKGATFDLSAFGNASVRSVCLSADATRILVGTKGSEIYEISAADGADVQGGPITSGHNAGKLCGLAVNPMKEEFVTVGDDCTVRVWDITTKHLVKMTKIDTPARAVGYAPEGDFIVVGQGGDEATTGLSKKDGAFCILNEADLTIVYEAKDAKAAVLDAKFAPNGDAIALACADKQIYFYDTTEDYEKIGQATRPTDAVTNIDFSEDSGWVQATCADGELMFFDSRGLFQSNLNAVKDTPWSTQNCPLSWPTFGSWSKDADGTATTTSDQSETEQILATGDNMGSVKLFRYPCAAKAALFQEYKGHSGEVSKVRFANGDRLISIGAKDRCIMQWKHTEDEAEEEADMVDEEESVDFAYELLDGEEMDRDPATAAATDEYYGLQLQLEKESTADDLKVMKPWVGEVVAPSSKVPTNTNNVDTALQLEFVHGFSSQSIRENLKYTANGDIAYTAANVSVILNKESRSQKFNAHHTDEIMCMAISPDRRFVATGQAGNKPAIIVFDAETGETVQTLSGFHKRAVSQLEFSSDGKFLASAGNDDNHTVAIYDWMAGVIQASAYGGMRKVLNLSFCPGLKLMQCGLKHVYFWDLEGRNMLFKKAIVGRKGKLQAFLSGCFLNTGGEFGTPSWLPIVGTADGHLYLFDDGELSKSIKAHESFVNTLVACKTGLLVSGAKDGLVKLWRWAEDELENTHTFDVRDLKSSLNTRVRSVDVDEETGKILVGTQGSEIYEMSLIDGSNVNGSGPIVKGHFKGETWGVAAHPTKNIFTTLGDDGVLSMWDTTLFKEVKFTKLDTGGRAICYDKEGGLLAIGLGQPGTKKSGKKDGTFIVFQSDSLSQVHEGKDSNECIMDIKFSPDSKTLAVGSYDTNVYLYNANDGYSKRAVVKCAESWVTHIDFTIDSQYLQISDGAQSLWFAECTNGIRIPTPASLKDAQWASVTTPLGWGVKGFWPKNVKENVNINACARSVSGNEIASVDNFGRLKLWRYPCHSENPGCLTYRGHSLQGGNVAWATEDQHLISVGAKDRCVFQWKYQKEDNLDSGDEAGDSGDDSELEMDCGFGWGSAKVLEGGVFAEPYVGIKPWNKSIVPPSSLEMENVERPEYNLVLDYVHGCRIEDVRSSLKFNAQGEIMYPAAALGVIYRPSDHSQQFCVGHKNDVICLQVSACGRFVATGDLGEDVEVKVWDALTGRLIVTMEKAHKKGVSQLAFSPDGRYLVSVGHDENHTTCLYETLTGEWSDATRIATESGDRAKVMFVLFCGEENFPLMIGSVKRAQFATLESGHTLNRRRAKFGHRRKIQPLLCGCVMKGETENTVVTGTASGHLYSWVKKENGEHKVGQSMAGHTGAVYSISKAGMGVVSGGKDGLVIVWDGALQKVRSYNMMDIPEVERLPFSCVVHSVHTDDTFTKILVGCKGGEIYEIAKDSGRVILQNEAHSCKELWGLSMHPRNSDLYATTGDDAVIRVWSISTRRVLRKMRLDSASRALAWSPDGKKICVGLGGDSTQMVKDGTFVILDSAKLEVLHEDRKSKMWITDIKYSPDDGKLIAMASADGRIYLHDASSYELKTVTAKTNTPIEMFDFDATGEFLQCTTPDWRLLFYTTADGKPVEGNAKLRDTAWNTTTCTLGWNVQGVWPKEDEAKVIDVKSVDRANKKKLLASVDNAGAVKVYHFPTHIKDMKHAEGDGWGSFMSKVRFNAKDEYLMAMGSANRTIMQYKLAEPRKNLDTT</sequence>
<keyword evidence="6" id="KW-0175">Coiled coil</keyword>
<evidence type="ECO:0000256" key="6">
    <source>
        <dbReference type="SAM" id="Coils"/>
    </source>
</evidence>
<dbReference type="InterPro" id="IPR002048">
    <property type="entry name" value="EF_hand_dom"/>
</dbReference>
<dbReference type="InterPro" id="IPR005108">
    <property type="entry name" value="HELP"/>
</dbReference>
<dbReference type="Pfam" id="PF23409">
    <property type="entry name" value="Beta-prop_EML"/>
    <property type="match status" value="3"/>
</dbReference>
<dbReference type="PROSITE" id="PS50082">
    <property type="entry name" value="WD_REPEATS_2"/>
    <property type="match status" value="5"/>
</dbReference>
<comment type="similarity">
    <text evidence="1">Belongs to the WD repeat EMAP family.</text>
</comment>
<evidence type="ECO:0000313" key="9">
    <source>
        <dbReference type="Proteomes" id="UP001165060"/>
    </source>
</evidence>
<keyword evidence="9" id="KW-1185">Reference proteome</keyword>
<feature type="repeat" description="WD" evidence="5">
    <location>
        <begin position="1652"/>
        <end position="1681"/>
    </location>
</feature>
<dbReference type="InterPro" id="IPR011047">
    <property type="entry name" value="Quinoprotein_ADH-like_sf"/>
</dbReference>
<dbReference type="Proteomes" id="UP001165060">
    <property type="component" value="Unassembled WGS sequence"/>
</dbReference>
<dbReference type="SMART" id="SM00320">
    <property type="entry name" value="WD40"/>
    <property type="match status" value="23"/>
</dbReference>
<dbReference type="InterPro" id="IPR008081">
    <property type="entry name" value="Cytoplasmic_FMR1-int"/>
</dbReference>
<dbReference type="InterPro" id="IPR018247">
    <property type="entry name" value="EF_Hand_1_Ca_BS"/>
</dbReference>
<dbReference type="InterPro" id="IPR015943">
    <property type="entry name" value="WD40/YVTN_repeat-like_dom_sf"/>
</dbReference>
<keyword evidence="2 5" id="KW-0853">WD repeat</keyword>
<dbReference type="InterPro" id="IPR055442">
    <property type="entry name" value="Beta-prop_EML-like_2nd"/>
</dbReference>
<name>A0ABQ6NEX4_9STRA</name>
<dbReference type="PROSITE" id="PS50222">
    <property type="entry name" value="EF_HAND_2"/>
    <property type="match status" value="2"/>
</dbReference>
<evidence type="ECO:0000313" key="8">
    <source>
        <dbReference type="EMBL" id="GMI58203.1"/>
    </source>
</evidence>
<feature type="non-terminal residue" evidence="8">
    <location>
        <position position="1"/>
    </location>
</feature>
<gene>
    <name evidence="8" type="ORF">TeGR_g13158</name>
</gene>
<dbReference type="Gene3D" id="1.10.238.10">
    <property type="entry name" value="EF-hand"/>
    <property type="match status" value="1"/>
</dbReference>
<dbReference type="PRINTS" id="PR01698">
    <property type="entry name" value="CYTOFMRPINTP"/>
</dbReference>
<evidence type="ECO:0000256" key="2">
    <source>
        <dbReference type="ARBA" id="ARBA00022574"/>
    </source>
</evidence>
<evidence type="ECO:0000256" key="4">
    <source>
        <dbReference type="ARBA" id="ARBA00022837"/>
    </source>
</evidence>
<dbReference type="InterPro" id="IPR001680">
    <property type="entry name" value="WD40_rpt"/>
</dbReference>
<feature type="repeat" description="WD" evidence="5">
    <location>
        <begin position="1988"/>
        <end position="2029"/>
    </location>
</feature>
<accession>A0ABQ6NEX4</accession>
<dbReference type="SUPFAM" id="SSF50978">
    <property type="entry name" value="WD40 repeat-like"/>
    <property type="match status" value="4"/>
</dbReference>
<comment type="caution">
    <text evidence="8">The sequence shown here is derived from an EMBL/GenBank/DDBJ whole genome shotgun (WGS) entry which is preliminary data.</text>
</comment>
<evidence type="ECO:0000259" key="7">
    <source>
        <dbReference type="PROSITE" id="PS50222"/>
    </source>
</evidence>
<feature type="repeat" description="WD" evidence="5">
    <location>
        <begin position="1750"/>
        <end position="1781"/>
    </location>
</feature>
<evidence type="ECO:0000256" key="1">
    <source>
        <dbReference type="ARBA" id="ARBA00006489"/>
    </source>
</evidence>
<dbReference type="PROSITE" id="PS00018">
    <property type="entry name" value="EF_HAND_1"/>
    <property type="match status" value="2"/>
</dbReference>
<dbReference type="Pfam" id="PF23414">
    <property type="entry name" value="Beta-prop_EML_2"/>
    <property type="match status" value="3"/>
</dbReference>
<dbReference type="Pfam" id="PF03451">
    <property type="entry name" value="HELP"/>
    <property type="match status" value="3"/>
</dbReference>
<dbReference type="InterPro" id="IPR011992">
    <property type="entry name" value="EF-hand-dom_pair"/>
</dbReference>
<dbReference type="SUPFAM" id="SSF50998">
    <property type="entry name" value="Quinoprotein alcohol dehydrogenase-like"/>
    <property type="match status" value="1"/>
</dbReference>
<dbReference type="PANTHER" id="PTHR13720">
    <property type="entry name" value="WD-40 REPEAT PROTEIN"/>
    <property type="match status" value="1"/>
</dbReference>
<protein>
    <recommendedName>
        <fullName evidence="7">EF-hand domain-containing protein</fullName>
    </recommendedName>
</protein>
<evidence type="ECO:0000256" key="3">
    <source>
        <dbReference type="ARBA" id="ARBA00022737"/>
    </source>
</evidence>
<keyword evidence="4" id="KW-0106">Calcium</keyword>
<dbReference type="Gene3D" id="2.130.10.10">
    <property type="entry name" value="YVTN repeat-like/Quinoprotein amine dehydrogenase"/>
    <property type="match status" value="6"/>
</dbReference>
<feature type="repeat" description="WD" evidence="5">
    <location>
        <begin position="2335"/>
        <end position="2375"/>
    </location>
</feature>
<feature type="repeat" description="WD" evidence="5">
    <location>
        <begin position="3021"/>
        <end position="3051"/>
    </location>
</feature>
<dbReference type="InterPro" id="IPR036322">
    <property type="entry name" value="WD40_repeat_dom_sf"/>
</dbReference>
<organism evidence="8 9">
    <name type="scientific">Tetraparma gracilis</name>
    <dbReference type="NCBI Taxonomy" id="2962635"/>
    <lineage>
        <taxon>Eukaryota</taxon>
        <taxon>Sar</taxon>
        <taxon>Stramenopiles</taxon>
        <taxon>Ochrophyta</taxon>
        <taxon>Bolidophyceae</taxon>
        <taxon>Parmales</taxon>
        <taxon>Triparmaceae</taxon>
        <taxon>Tetraparma</taxon>
    </lineage>
</organism>
<dbReference type="Pfam" id="PF05994">
    <property type="entry name" value="FragX_IP"/>
    <property type="match status" value="1"/>
</dbReference>
<feature type="coiled-coil region" evidence="6">
    <location>
        <begin position="9"/>
        <end position="36"/>
    </location>
</feature>
<dbReference type="SUPFAM" id="SSF47473">
    <property type="entry name" value="EF-hand"/>
    <property type="match status" value="1"/>
</dbReference>
<reference evidence="8 9" key="1">
    <citation type="journal article" date="2023" name="Commun. Biol.">
        <title>Genome analysis of Parmales, the sister group of diatoms, reveals the evolutionary specialization of diatoms from phago-mixotrophs to photoautotrophs.</title>
        <authorList>
            <person name="Ban H."/>
            <person name="Sato S."/>
            <person name="Yoshikawa S."/>
            <person name="Yamada K."/>
            <person name="Nakamura Y."/>
            <person name="Ichinomiya M."/>
            <person name="Sato N."/>
            <person name="Blanc-Mathieu R."/>
            <person name="Endo H."/>
            <person name="Kuwata A."/>
            <person name="Ogata H."/>
        </authorList>
    </citation>
    <scope>NUCLEOTIDE SEQUENCE [LARGE SCALE GENOMIC DNA]</scope>
</reference>
<dbReference type="InterPro" id="IPR050630">
    <property type="entry name" value="WD_repeat_EMAP"/>
</dbReference>
<proteinExistence type="inferred from homology"/>
<evidence type="ECO:0000256" key="5">
    <source>
        <dbReference type="PROSITE-ProRule" id="PRU00221"/>
    </source>
</evidence>
<feature type="domain" description="EF-hand" evidence="7">
    <location>
        <begin position="1219"/>
        <end position="1254"/>
    </location>
</feature>